<dbReference type="InterPro" id="IPR023442">
    <property type="entry name" value="Ribosomal_eL24_CS"/>
</dbReference>
<dbReference type="AlphaFoldDB" id="A0AAW1QED7"/>
<name>A0AAW1QED7_9CHLO</name>
<dbReference type="InterPro" id="IPR038630">
    <property type="entry name" value="L24e/L24_sf"/>
</dbReference>
<evidence type="ECO:0000256" key="3">
    <source>
        <dbReference type="ARBA" id="ARBA00023274"/>
    </source>
</evidence>
<feature type="domain" description="Large ribosomal subunit protein eL24-related N-terminal" evidence="5">
    <location>
        <begin position="4"/>
        <end position="66"/>
    </location>
</feature>
<dbReference type="GO" id="GO:0003735">
    <property type="term" value="F:structural constituent of ribosome"/>
    <property type="evidence" value="ECO:0007669"/>
    <property type="project" value="InterPro"/>
</dbReference>
<gene>
    <name evidence="6" type="ORF">WJX72_002199</name>
</gene>
<feature type="compositionally biased region" description="Basic and acidic residues" evidence="4">
    <location>
        <begin position="96"/>
        <end position="136"/>
    </location>
</feature>
<dbReference type="GO" id="GO:0002181">
    <property type="term" value="P:cytoplasmic translation"/>
    <property type="evidence" value="ECO:0007669"/>
    <property type="project" value="TreeGrafter"/>
</dbReference>
<keyword evidence="2" id="KW-0689">Ribosomal protein</keyword>
<dbReference type="InterPro" id="IPR000988">
    <property type="entry name" value="Ribosomal_eL24-rel_N"/>
</dbReference>
<protein>
    <recommendedName>
        <fullName evidence="5">Large ribosomal subunit protein eL24-related N-terminal domain-containing protein</fullName>
    </recommendedName>
</protein>
<dbReference type="Gene3D" id="6.10.250.1270">
    <property type="match status" value="1"/>
</dbReference>
<dbReference type="PANTHER" id="PTHR10792:SF1">
    <property type="entry name" value="RIBOSOMAL PROTEIN L24"/>
    <property type="match status" value="1"/>
</dbReference>
<dbReference type="FunFam" id="2.30.170.20:FF:000003">
    <property type="entry name" value="60S ribosomal protein L24"/>
    <property type="match status" value="1"/>
</dbReference>
<evidence type="ECO:0000313" key="7">
    <source>
        <dbReference type="Proteomes" id="UP001489004"/>
    </source>
</evidence>
<dbReference type="Gene3D" id="2.30.170.20">
    <property type="entry name" value="Ribosomal protein L24e"/>
    <property type="match status" value="1"/>
</dbReference>
<evidence type="ECO:0000313" key="6">
    <source>
        <dbReference type="EMBL" id="KAK9819774.1"/>
    </source>
</evidence>
<sequence length="155" mass="17704">MVLKTTTCRFSGLRIYPGRGIIYIKTDGQQWLFINRKAKSLFMQRKRSAKIAWTTVYRKQHKKDLEAQVARKKRRTANRVQARAIVGVSLEVINKRRSEKPEQRKASREAALREVKERAKKTRADKAATKSSDVKKGGPKAAKVMPRSAPKGGKR</sequence>
<dbReference type="Pfam" id="PF01246">
    <property type="entry name" value="Ribosomal_L24e"/>
    <property type="match status" value="1"/>
</dbReference>
<dbReference type="SUPFAM" id="SSF57716">
    <property type="entry name" value="Glucocorticoid receptor-like (DNA-binding domain)"/>
    <property type="match status" value="1"/>
</dbReference>
<evidence type="ECO:0000256" key="2">
    <source>
        <dbReference type="ARBA" id="ARBA00022980"/>
    </source>
</evidence>
<comment type="similarity">
    <text evidence="1">Belongs to the eukaryotic ribosomal protein eL24 family.</text>
</comment>
<keyword evidence="3" id="KW-0687">Ribonucleoprotein</keyword>
<dbReference type="GO" id="GO:0003729">
    <property type="term" value="F:mRNA binding"/>
    <property type="evidence" value="ECO:0007669"/>
    <property type="project" value="TreeGrafter"/>
</dbReference>
<dbReference type="PROSITE" id="PS01073">
    <property type="entry name" value="RIBOSOMAL_L24E"/>
    <property type="match status" value="1"/>
</dbReference>
<keyword evidence="7" id="KW-1185">Reference proteome</keyword>
<evidence type="ECO:0000256" key="1">
    <source>
        <dbReference type="ARBA" id="ARBA00005647"/>
    </source>
</evidence>
<dbReference type="Proteomes" id="UP001489004">
    <property type="component" value="Unassembled WGS sequence"/>
</dbReference>
<evidence type="ECO:0000259" key="5">
    <source>
        <dbReference type="Pfam" id="PF01246"/>
    </source>
</evidence>
<organism evidence="6 7">
    <name type="scientific">[Myrmecia] bisecta</name>
    <dbReference type="NCBI Taxonomy" id="41462"/>
    <lineage>
        <taxon>Eukaryota</taxon>
        <taxon>Viridiplantae</taxon>
        <taxon>Chlorophyta</taxon>
        <taxon>core chlorophytes</taxon>
        <taxon>Trebouxiophyceae</taxon>
        <taxon>Trebouxiales</taxon>
        <taxon>Trebouxiaceae</taxon>
        <taxon>Myrmecia</taxon>
    </lineage>
</organism>
<dbReference type="PANTHER" id="PTHR10792">
    <property type="entry name" value="60S RIBOSOMAL PROTEIN L24"/>
    <property type="match status" value="1"/>
</dbReference>
<proteinExistence type="inferred from homology"/>
<dbReference type="GO" id="GO:0022625">
    <property type="term" value="C:cytosolic large ribosomal subunit"/>
    <property type="evidence" value="ECO:0007669"/>
    <property type="project" value="TreeGrafter"/>
</dbReference>
<reference evidence="6 7" key="1">
    <citation type="journal article" date="2024" name="Nat. Commun.">
        <title>Phylogenomics reveals the evolutionary origins of lichenization in chlorophyte algae.</title>
        <authorList>
            <person name="Puginier C."/>
            <person name="Libourel C."/>
            <person name="Otte J."/>
            <person name="Skaloud P."/>
            <person name="Haon M."/>
            <person name="Grisel S."/>
            <person name="Petersen M."/>
            <person name="Berrin J.G."/>
            <person name="Delaux P.M."/>
            <person name="Dal Grande F."/>
            <person name="Keller J."/>
        </authorList>
    </citation>
    <scope>NUCLEOTIDE SEQUENCE [LARGE SCALE GENOMIC DNA]</scope>
    <source>
        <strain evidence="6 7">SAG 2043</strain>
    </source>
</reference>
<dbReference type="CDD" id="cd00472">
    <property type="entry name" value="Ribosomal_L24e_L24"/>
    <property type="match status" value="1"/>
</dbReference>
<dbReference type="EMBL" id="JALJOR010000003">
    <property type="protein sequence ID" value="KAK9819774.1"/>
    <property type="molecule type" value="Genomic_DNA"/>
</dbReference>
<evidence type="ECO:0000256" key="4">
    <source>
        <dbReference type="SAM" id="MobiDB-lite"/>
    </source>
</evidence>
<dbReference type="InterPro" id="IPR056366">
    <property type="entry name" value="Ribosomal_eL24"/>
</dbReference>
<comment type="caution">
    <text evidence="6">The sequence shown here is derived from an EMBL/GenBank/DDBJ whole genome shotgun (WGS) entry which is preliminary data.</text>
</comment>
<feature type="region of interest" description="Disordered" evidence="4">
    <location>
        <begin position="96"/>
        <end position="155"/>
    </location>
</feature>
<accession>A0AAW1QED7</accession>